<dbReference type="Proteomes" id="UP000317036">
    <property type="component" value="Unassembled WGS sequence"/>
</dbReference>
<evidence type="ECO:0000259" key="1">
    <source>
        <dbReference type="Pfam" id="PF09414"/>
    </source>
</evidence>
<protein>
    <recommendedName>
        <fullName evidence="1">RNA ligase domain-containing protein</fullName>
    </recommendedName>
</protein>
<comment type="caution">
    <text evidence="2">The sequence shown here is derived from an EMBL/GenBank/DDBJ whole genome shotgun (WGS) entry which is preliminary data.</text>
</comment>
<dbReference type="SUPFAM" id="SSF56091">
    <property type="entry name" value="DNA ligase/mRNA capping enzyme, catalytic domain"/>
    <property type="match status" value="1"/>
</dbReference>
<evidence type="ECO:0000313" key="2">
    <source>
        <dbReference type="EMBL" id="TVY09848.1"/>
    </source>
</evidence>
<dbReference type="OrthoDB" id="2471316at2"/>
<evidence type="ECO:0000313" key="3">
    <source>
        <dbReference type="Proteomes" id="UP000317036"/>
    </source>
</evidence>
<dbReference type="Gene3D" id="3.30.470.30">
    <property type="entry name" value="DNA ligase/mRNA capping enzyme"/>
    <property type="match status" value="1"/>
</dbReference>
<gene>
    <name evidence="2" type="ORF">FPZ49_10775</name>
</gene>
<organism evidence="2 3">
    <name type="scientific">Paenibacillus cremeus</name>
    <dbReference type="NCBI Taxonomy" id="2163881"/>
    <lineage>
        <taxon>Bacteria</taxon>
        <taxon>Bacillati</taxon>
        <taxon>Bacillota</taxon>
        <taxon>Bacilli</taxon>
        <taxon>Bacillales</taxon>
        <taxon>Paenibacillaceae</taxon>
        <taxon>Paenibacillus</taxon>
    </lineage>
</organism>
<dbReference type="InterPro" id="IPR021122">
    <property type="entry name" value="RNA_ligase_dom_REL/Rnl2"/>
</dbReference>
<proteinExistence type="predicted"/>
<accession>A0A559KCJ3</accession>
<keyword evidence="3" id="KW-1185">Reference proteome</keyword>
<feature type="domain" description="RNA ligase" evidence="1">
    <location>
        <begin position="26"/>
        <end position="196"/>
    </location>
</feature>
<sequence length="302" mass="35783">MEFRKYQHLERYSTDEVDGIELGECLVFPKLDGTNASVWLDDEGNVKAGSRNRELSLDKDNAGFYAYILTNKNIEAYLKKHPTHRLYGEFLVPHTIKTYREDAWRRFYIFDVTIDKDEEHVEYIPYDIYKPMLEEFELDYIAPLVKLKNGTYESFIKTLEQNNFLIKDGQGNGEGIVIKNYDFYNKYKRQTWAKIVTSEFKEKHYKTMGCPEVQLKEIVEQQIVDEFVTEAFVEKEYAKIVNENEGWQSKYIPMLLGRVFSELIKEETWNILKKFKNPKIDFKTLNTLTINRVKQVKSSVFS</sequence>
<dbReference type="AlphaFoldDB" id="A0A559KCJ3"/>
<dbReference type="RefSeq" id="WP_144846363.1">
    <property type="nucleotide sequence ID" value="NZ_VNJI01000011.1"/>
</dbReference>
<name>A0A559KCJ3_9BACL</name>
<reference evidence="2 3" key="1">
    <citation type="submission" date="2019-07" db="EMBL/GenBank/DDBJ databases">
        <authorList>
            <person name="Kim J."/>
        </authorList>
    </citation>
    <scope>NUCLEOTIDE SEQUENCE [LARGE SCALE GENOMIC DNA]</scope>
    <source>
        <strain evidence="2 3">JC52</strain>
    </source>
</reference>
<dbReference type="EMBL" id="VNJI01000011">
    <property type="protein sequence ID" value="TVY09848.1"/>
    <property type="molecule type" value="Genomic_DNA"/>
</dbReference>
<dbReference type="Pfam" id="PF09414">
    <property type="entry name" value="RNA_ligase"/>
    <property type="match status" value="1"/>
</dbReference>